<name>D5EG12_AMICL</name>
<keyword evidence="1 5" id="KW-0285">Flavoprotein</keyword>
<feature type="active site" description="Proton donor" evidence="6">
    <location>
        <position position="109"/>
    </location>
</feature>
<evidence type="ECO:0000259" key="8">
    <source>
        <dbReference type="Pfam" id="PF01207"/>
    </source>
</evidence>
<feature type="binding site" evidence="7">
    <location>
        <begin position="22"/>
        <end position="24"/>
    </location>
    <ligand>
        <name>FMN</name>
        <dbReference type="ChEBI" id="CHEBI:58210"/>
    </ligand>
</feature>
<keyword evidence="7" id="KW-0547">Nucleotide-binding</keyword>
<dbReference type="CDD" id="cd02801">
    <property type="entry name" value="DUS_like_FMN"/>
    <property type="match status" value="1"/>
</dbReference>
<accession>D5EG12</accession>
<evidence type="ECO:0000256" key="2">
    <source>
        <dbReference type="ARBA" id="ARBA00022643"/>
    </source>
</evidence>
<dbReference type="InterPro" id="IPR001269">
    <property type="entry name" value="DUS_fam"/>
</dbReference>
<dbReference type="OrthoDB" id="9764501at2"/>
<dbReference type="AlphaFoldDB" id="D5EG12"/>
<keyword evidence="10" id="KW-1185">Reference proteome</keyword>
<dbReference type="RefSeq" id="WP_013048757.1">
    <property type="nucleotide sequence ID" value="NC_014011.1"/>
</dbReference>
<proteinExistence type="inferred from homology"/>
<evidence type="ECO:0000256" key="7">
    <source>
        <dbReference type="PIRSR" id="PIRSR006621-2"/>
    </source>
</evidence>
<comment type="similarity">
    <text evidence="5">Belongs to the dus family.</text>
</comment>
<evidence type="ECO:0000256" key="1">
    <source>
        <dbReference type="ARBA" id="ARBA00022630"/>
    </source>
</evidence>
<dbReference type="STRING" id="572547.Amico_1377"/>
<dbReference type="Pfam" id="PF01207">
    <property type="entry name" value="Dus"/>
    <property type="match status" value="1"/>
</dbReference>
<evidence type="ECO:0000313" key="9">
    <source>
        <dbReference type="EMBL" id="ADE57494.1"/>
    </source>
</evidence>
<dbReference type="KEGG" id="aco:Amico_1377"/>
<dbReference type="SUPFAM" id="SSF51395">
    <property type="entry name" value="FMN-linked oxidoreductases"/>
    <property type="match status" value="1"/>
</dbReference>
<gene>
    <name evidence="9" type="ordered locus">Amico_1377</name>
</gene>
<dbReference type="eggNOG" id="COG0042">
    <property type="taxonomic scope" value="Bacteria"/>
</dbReference>
<keyword evidence="3 5" id="KW-0819">tRNA processing</keyword>
<comment type="cofactor">
    <cofactor evidence="5 7">
        <name>FMN</name>
        <dbReference type="ChEBI" id="CHEBI:58210"/>
    </cofactor>
</comment>
<dbReference type="HOGENOM" id="CLU_013299_0_3_0"/>
<sequence>MKETFPKAVGGITLESPLILAPMAGVTIPPLRLFFRKLGAAATHTEMVSCAGLMRSNTKSGNMLEICHKEEPVILQLFAGDTKTLLTAAEKAMSEAPGRFAALGINMACPMPKVLKKGAGSRLLEDPEKATSMVKSLKELGAPVWVKTRIYSERGFSMTASFCEKLLSAGADNVCVHGRTPSQRYAGVANRQSVFDLAETFPDMISASGDVFTPQEALDYLEKRCVSVFIARGALKDPFIFPQTLAALGFSVDNRLLCPSIGLQISLLVELGDHIAEMASPRLAEILIKRLLSGMFKSIPGIAELRRDCACLHGWNALRDLMSGCEHYFERRDMLCRPT</sequence>
<dbReference type="PIRSF" id="PIRSF006621">
    <property type="entry name" value="Dus"/>
    <property type="match status" value="1"/>
</dbReference>
<feature type="domain" description="DUS-like FMN-binding" evidence="8">
    <location>
        <begin position="19"/>
        <end position="245"/>
    </location>
</feature>
<evidence type="ECO:0000256" key="6">
    <source>
        <dbReference type="PIRSR" id="PIRSR006621-1"/>
    </source>
</evidence>
<reference evidence="9 10" key="1">
    <citation type="journal article" date="2010" name="Stand. Genomic Sci.">
        <title>Complete genome sequence of Aminobacterium colombiense type strain (ALA-1).</title>
        <authorList>
            <person name="Chertkov O."/>
            <person name="Sikorski J."/>
            <person name="Brambilla E."/>
            <person name="Lapidus A."/>
            <person name="Copeland A."/>
            <person name="Glavina Del Rio T."/>
            <person name="Nolan M."/>
            <person name="Lucas S."/>
            <person name="Tice H."/>
            <person name="Cheng J.F."/>
            <person name="Han C."/>
            <person name="Detter J.C."/>
            <person name="Bruce D."/>
            <person name="Tapia R."/>
            <person name="Goodwin L."/>
            <person name="Pitluck S."/>
            <person name="Liolios K."/>
            <person name="Ivanova N."/>
            <person name="Mavromatis K."/>
            <person name="Ovchinnikova G."/>
            <person name="Pati A."/>
            <person name="Chen A."/>
            <person name="Palaniappan K."/>
            <person name="Land M."/>
            <person name="Hauser L."/>
            <person name="Chang Y.J."/>
            <person name="Jeffries C.D."/>
            <person name="Spring S."/>
            <person name="Rohde M."/>
            <person name="Goker M."/>
            <person name="Bristow J."/>
            <person name="Eisen J.A."/>
            <person name="Markowitz V."/>
            <person name="Hugenholtz P."/>
            <person name="Kyrpides N.C."/>
            <person name="Klenk H.P."/>
        </authorList>
    </citation>
    <scope>NUCLEOTIDE SEQUENCE [LARGE SCALE GENOMIC DNA]</scope>
    <source>
        <strain evidence="10">DSM 12261 / ALA-1</strain>
    </source>
</reference>
<feature type="binding site" evidence="7">
    <location>
        <position position="76"/>
    </location>
    <ligand>
        <name>FMN</name>
        <dbReference type="ChEBI" id="CHEBI:58210"/>
    </ligand>
</feature>
<dbReference type="InterPro" id="IPR035587">
    <property type="entry name" value="DUS-like_FMN-bd"/>
</dbReference>
<organism evidence="9 10">
    <name type="scientific">Aminobacterium colombiense (strain DSM 12261 / ALA-1)</name>
    <dbReference type="NCBI Taxonomy" id="572547"/>
    <lineage>
        <taxon>Bacteria</taxon>
        <taxon>Thermotogati</taxon>
        <taxon>Synergistota</taxon>
        <taxon>Synergistia</taxon>
        <taxon>Synergistales</taxon>
        <taxon>Aminobacteriaceae</taxon>
        <taxon>Aminobacterium</taxon>
    </lineage>
</organism>
<dbReference type="InterPro" id="IPR013785">
    <property type="entry name" value="Aldolase_TIM"/>
</dbReference>
<dbReference type="EC" id="1.3.1.-" evidence="5"/>
<evidence type="ECO:0000256" key="3">
    <source>
        <dbReference type="ARBA" id="ARBA00022694"/>
    </source>
</evidence>
<dbReference type="GO" id="GO:0003723">
    <property type="term" value="F:RNA binding"/>
    <property type="evidence" value="ECO:0007669"/>
    <property type="project" value="TreeGrafter"/>
</dbReference>
<keyword evidence="4 5" id="KW-0560">Oxidoreductase</keyword>
<feature type="binding site" evidence="7">
    <location>
        <begin position="231"/>
        <end position="232"/>
    </location>
    <ligand>
        <name>FMN</name>
        <dbReference type="ChEBI" id="CHEBI:58210"/>
    </ligand>
</feature>
<dbReference type="Gene3D" id="3.20.20.70">
    <property type="entry name" value="Aldolase class I"/>
    <property type="match status" value="1"/>
</dbReference>
<dbReference type="PANTHER" id="PTHR45846:SF1">
    <property type="entry name" value="TRNA-DIHYDROURIDINE(47) SYNTHASE [NAD(P)(+)]-LIKE"/>
    <property type="match status" value="1"/>
</dbReference>
<keyword evidence="2 5" id="KW-0288">FMN</keyword>
<dbReference type="PANTHER" id="PTHR45846">
    <property type="entry name" value="TRNA-DIHYDROURIDINE(47) SYNTHASE [NAD(P)(+)]-LIKE"/>
    <property type="match status" value="1"/>
</dbReference>
<dbReference type="GO" id="GO:0017150">
    <property type="term" value="F:tRNA dihydrouridine synthase activity"/>
    <property type="evidence" value="ECO:0007669"/>
    <property type="project" value="InterPro"/>
</dbReference>
<comment type="function">
    <text evidence="5">Catalyzes the synthesis of 5,6-dihydrouridine (D), a modified base found in the D-loop of most tRNAs, via the reduction of the C5-C6 double bond in target uridines.</text>
</comment>
<dbReference type="Proteomes" id="UP000002366">
    <property type="component" value="Chromosome"/>
</dbReference>
<evidence type="ECO:0000256" key="5">
    <source>
        <dbReference type="PIRNR" id="PIRNR006621"/>
    </source>
</evidence>
<feature type="binding site" evidence="7">
    <location>
        <position position="177"/>
    </location>
    <ligand>
        <name>FMN</name>
        <dbReference type="ChEBI" id="CHEBI:58210"/>
    </ligand>
</feature>
<dbReference type="GO" id="GO:0050660">
    <property type="term" value="F:flavin adenine dinucleotide binding"/>
    <property type="evidence" value="ECO:0007669"/>
    <property type="project" value="InterPro"/>
</dbReference>
<feature type="binding site" evidence="7">
    <location>
        <position position="147"/>
    </location>
    <ligand>
        <name>FMN</name>
        <dbReference type="ChEBI" id="CHEBI:58210"/>
    </ligand>
</feature>
<dbReference type="EMBL" id="CP001997">
    <property type="protein sequence ID" value="ADE57494.1"/>
    <property type="molecule type" value="Genomic_DNA"/>
</dbReference>
<protein>
    <recommendedName>
        <fullName evidence="5">tRNA-dihydrouridine synthase</fullName>
        <ecNumber evidence="5">1.3.1.-</ecNumber>
    </recommendedName>
</protein>
<evidence type="ECO:0000313" key="10">
    <source>
        <dbReference type="Proteomes" id="UP000002366"/>
    </source>
</evidence>
<evidence type="ECO:0000256" key="4">
    <source>
        <dbReference type="ARBA" id="ARBA00023002"/>
    </source>
</evidence>